<gene>
    <name evidence="2" type="ORF">SHERM_22184</name>
</gene>
<dbReference type="AlphaFoldDB" id="A0A9N7RDH0"/>
<proteinExistence type="predicted"/>
<dbReference type="PANTHER" id="PTHR38378:SF3">
    <property type="entry name" value="MYOSIN HEAVY CHAIN-LIKE PROTEIN"/>
    <property type="match status" value="1"/>
</dbReference>
<dbReference type="Proteomes" id="UP001153555">
    <property type="component" value="Unassembled WGS sequence"/>
</dbReference>
<evidence type="ECO:0000313" key="2">
    <source>
        <dbReference type="EMBL" id="CAA0825408.1"/>
    </source>
</evidence>
<evidence type="ECO:0000313" key="3">
    <source>
        <dbReference type="Proteomes" id="UP001153555"/>
    </source>
</evidence>
<organism evidence="2 3">
    <name type="scientific">Striga hermonthica</name>
    <name type="common">Purple witchweed</name>
    <name type="synonym">Buchnera hermonthica</name>
    <dbReference type="NCBI Taxonomy" id="68872"/>
    <lineage>
        <taxon>Eukaryota</taxon>
        <taxon>Viridiplantae</taxon>
        <taxon>Streptophyta</taxon>
        <taxon>Embryophyta</taxon>
        <taxon>Tracheophyta</taxon>
        <taxon>Spermatophyta</taxon>
        <taxon>Magnoliopsida</taxon>
        <taxon>eudicotyledons</taxon>
        <taxon>Gunneridae</taxon>
        <taxon>Pentapetalae</taxon>
        <taxon>asterids</taxon>
        <taxon>lamiids</taxon>
        <taxon>Lamiales</taxon>
        <taxon>Orobanchaceae</taxon>
        <taxon>Buchnereae</taxon>
        <taxon>Striga</taxon>
    </lineage>
</organism>
<keyword evidence="3" id="KW-1185">Reference proteome</keyword>
<feature type="region of interest" description="Disordered" evidence="1">
    <location>
        <begin position="24"/>
        <end position="55"/>
    </location>
</feature>
<reference evidence="2" key="1">
    <citation type="submission" date="2019-12" db="EMBL/GenBank/DDBJ databases">
        <authorList>
            <person name="Scholes J."/>
        </authorList>
    </citation>
    <scope>NUCLEOTIDE SEQUENCE</scope>
</reference>
<evidence type="ECO:0000256" key="1">
    <source>
        <dbReference type="SAM" id="MobiDB-lite"/>
    </source>
</evidence>
<comment type="caution">
    <text evidence="2">The sequence shown here is derived from an EMBL/GenBank/DDBJ whole genome shotgun (WGS) entry which is preliminary data.</text>
</comment>
<name>A0A9N7RDH0_STRHE</name>
<dbReference type="PANTHER" id="PTHR38378">
    <property type="entry name" value="MYOSIN HEAVY CHAIN-LIKE PROTEIN"/>
    <property type="match status" value="1"/>
</dbReference>
<sequence length="92" mass="10804">MLRVATMMTVLDTVRDRIQKCQSFRNRSSGGPELRRCITMIPRPSPSRPDRPNIVDDEKESLRRELVSSLASQRNLQDMFERFRLPVEKNED</sequence>
<dbReference type="EMBL" id="CACSLK010026072">
    <property type="protein sequence ID" value="CAA0825408.1"/>
    <property type="molecule type" value="Genomic_DNA"/>
</dbReference>
<accession>A0A9N7RDH0</accession>
<protein>
    <submittedName>
        <fullName evidence="2">Myosin heavy chain-related</fullName>
    </submittedName>
</protein>
<dbReference type="OrthoDB" id="1897593at2759"/>